<feature type="region of interest" description="Disordered" evidence="1">
    <location>
        <begin position="172"/>
        <end position="191"/>
    </location>
</feature>
<protein>
    <submittedName>
        <fullName evidence="4">Tape measure protein</fullName>
    </submittedName>
</protein>
<keyword evidence="2" id="KW-1133">Transmembrane helix</keyword>
<feature type="region of interest" description="Disordered" evidence="1">
    <location>
        <begin position="685"/>
        <end position="709"/>
    </location>
</feature>
<accession>A0AA42S709</accession>
<feature type="region of interest" description="Disordered" evidence="1">
    <location>
        <begin position="777"/>
        <end position="799"/>
    </location>
</feature>
<organism evidence="4 5">
    <name type="scientific">Achromobacter spanius</name>
    <dbReference type="NCBI Taxonomy" id="217203"/>
    <lineage>
        <taxon>Bacteria</taxon>
        <taxon>Pseudomonadati</taxon>
        <taxon>Pseudomonadota</taxon>
        <taxon>Betaproteobacteria</taxon>
        <taxon>Burkholderiales</taxon>
        <taxon>Alcaligenaceae</taxon>
        <taxon>Achromobacter</taxon>
    </lineage>
</organism>
<evidence type="ECO:0000256" key="1">
    <source>
        <dbReference type="SAM" id="MobiDB-lite"/>
    </source>
</evidence>
<feature type="compositionally biased region" description="Polar residues" evidence="1">
    <location>
        <begin position="777"/>
        <end position="790"/>
    </location>
</feature>
<keyword evidence="2" id="KW-0472">Membrane</keyword>
<feature type="transmembrane region" description="Helical" evidence="2">
    <location>
        <begin position="507"/>
        <end position="531"/>
    </location>
</feature>
<proteinExistence type="predicted"/>
<evidence type="ECO:0000313" key="4">
    <source>
        <dbReference type="EMBL" id="MDH0739825.1"/>
    </source>
</evidence>
<comment type="caution">
    <text evidence="4">The sequence shown here is derived from an EMBL/GenBank/DDBJ whole genome shotgun (WGS) entry which is preliminary data.</text>
</comment>
<feature type="domain" description="Tape measure protein N-terminal" evidence="3">
    <location>
        <begin position="152"/>
        <end position="335"/>
    </location>
</feature>
<feature type="region of interest" description="Disordered" evidence="1">
    <location>
        <begin position="74"/>
        <end position="127"/>
    </location>
</feature>
<evidence type="ECO:0000256" key="2">
    <source>
        <dbReference type="SAM" id="Phobius"/>
    </source>
</evidence>
<dbReference type="AlphaFoldDB" id="A0AA42S709"/>
<evidence type="ECO:0000313" key="5">
    <source>
        <dbReference type="Proteomes" id="UP001161094"/>
    </source>
</evidence>
<name>A0AA42S709_9BURK</name>
<feature type="compositionally biased region" description="Low complexity" evidence="1">
    <location>
        <begin position="77"/>
        <end position="108"/>
    </location>
</feature>
<feature type="compositionally biased region" description="Low complexity" evidence="1">
    <location>
        <begin position="700"/>
        <end position="709"/>
    </location>
</feature>
<sequence>MIVVREVVTLLRHQVDTTGLQAYQQAFEAMLQSMVGATVLASAAMRQALAGVLPSVLRTQQAISVLATSGPAISRPATSTQATSGQATSGQAAGGLATSGQATSAQATNPQARSAVARPQGGIPAPRQHAAALGGLRGVVELTLGASPLKRILSDIDAWVQIQERLRQAAGSGAQAAEADRDLARVSRTSRTPYADNVDTYARSAQTLQDHGRSPRDAAGITEAVALSMRLSQTPAEDRSGVVAALLKMVEQGSLGLDEYNALPRRMQEALAAGLNLDRGQLRQQVQGGQVSADRALPALQSQLPAMRTEAEAAPASITAAMTVFNDALQRYVGQALPAGRSVLNGVTASILFLADNIDAVVKLLALTGASIGLVALGNWLRRASVLSVGLFQSLVAATRAALGLDAAMALRRGPAGAMQMLSVWSRSIAPMLRMAAVLTTIYLIGEDIANWLGGGDSVLGGWIGGVEQWQDELNAVSAVLGFVKDLLGGAGEALGPWMQRFGTIGVLAYGLWQILSPIGGFLLNLASVVVPMLWNAFAMTPIGRIISLIGMLAVALWQIWENWDVIKAYISASWDALMAMALDSFLGPVIEYIQAIWQFWTELVNGVVAAFKGDWDGAIAHWAGAFNGLWTFFSNMGGRMMATIKQIGGAIQTWVLDKLKVAKDWFLSLVPDALKSKPDAQASVMDGWKSEGKQGGQQGMQQGLQSGASSGDQAAWWAVASGVSLPLVPSVNVFGPKALPGRASSNFQSLNNIVVNVPAGDPHVVTKAVADGVSQGHQRSYQSLSQTYDVTPGVESPP</sequence>
<keyword evidence="2" id="KW-0812">Transmembrane</keyword>
<reference evidence="4" key="1">
    <citation type="submission" date="2022-09" db="EMBL/GenBank/DDBJ databases">
        <title>Intensive care unit water sources are persistently colonized with multi-drug resistant bacteria and are the site of extensive horizontal gene transfer of antibiotic resistance genes.</title>
        <authorList>
            <person name="Diorio-Toth L."/>
        </authorList>
    </citation>
    <scope>NUCLEOTIDE SEQUENCE</scope>
    <source>
        <strain evidence="4">GD03843</strain>
    </source>
</reference>
<dbReference type="Proteomes" id="UP001161094">
    <property type="component" value="Unassembled WGS sequence"/>
</dbReference>
<evidence type="ECO:0000259" key="3">
    <source>
        <dbReference type="Pfam" id="PF20155"/>
    </source>
</evidence>
<gene>
    <name evidence="4" type="ORF">N5D93_28760</name>
</gene>
<dbReference type="RefSeq" id="WP_279997374.1">
    <property type="nucleotide sequence ID" value="NZ_JAOCDZ010000030.1"/>
</dbReference>
<dbReference type="Pfam" id="PF20155">
    <property type="entry name" value="TMP_3"/>
    <property type="match status" value="1"/>
</dbReference>
<dbReference type="InterPro" id="IPR013491">
    <property type="entry name" value="Tape_meas_N"/>
</dbReference>
<dbReference type="EMBL" id="JAOCDZ010000030">
    <property type="protein sequence ID" value="MDH0739825.1"/>
    <property type="molecule type" value="Genomic_DNA"/>
</dbReference>
<feature type="transmembrane region" description="Helical" evidence="2">
    <location>
        <begin position="543"/>
        <end position="561"/>
    </location>
</feature>